<protein>
    <submittedName>
        <fullName evidence="4">Protein LZIC-like isoform X1</fullName>
    </submittedName>
</protein>
<dbReference type="GO" id="GO:0008013">
    <property type="term" value="F:beta-catenin binding"/>
    <property type="evidence" value="ECO:0007669"/>
    <property type="project" value="InterPro"/>
</dbReference>
<dbReference type="GeneID" id="108631510"/>
<dbReference type="Proteomes" id="UP000694925">
    <property type="component" value="Unplaced"/>
</dbReference>
<dbReference type="PANTHER" id="PTHR16505">
    <property type="entry name" value="PROTEIN LZIC"/>
    <property type="match status" value="1"/>
</dbReference>
<evidence type="ECO:0000313" key="4">
    <source>
        <dbReference type="RefSeq" id="XP_026674692.1"/>
    </source>
</evidence>
<dbReference type="InterPro" id="IPR036911">
    <property type="entry name" value="ICAT_sf"/>
</dbReference>
<accession>A0AAJ7SCL8</accession>
<evidence type="ECO:0000259" key="2">
    <source>
        <dbReference type="Pfam" id="PF06384"/>
    </source>
</evidence>
<dbReference type="RefSeq" id="XP_026674692.1">
    <property type="nucleotide sequence ID" value="XM_026818891.1"/>
</dbReference>
<comment type="similarity">
    <text evidence="1">Belongs to the CTNNBIP1 family.</text>
</comment>
<dbReference type="Gene3D" id="1.10.10.490">
    <property type="entry name" value="Beta-catenin-interacting ICAT"/>
    <property type="match status" value="1"/>
</dbReference>
<keyword evidence="3" id="KW-1185">Reference proteome</keyword>
<proteinExistence type="inferred from homology"/>
<reference evidence="4" key="1">
    <citation type="submission" date="2025-08" db="UniProtKB">
        <authorList>
            <consortium name="RefSeq"/>
        </authorList>
    </citation>
    <scope>IDENTIFICATION</scope>
    <source>
        <tissue evidence="4">Whole body</tissue>
    </source>
</reference>
<sequence>MALKCIRYTTTLSTTLDFDSLDHCSPLIIPISESRNELPRKIGDREVEEQFGGTIGQARTTIGRHRRESVISFRGTNFDRPFAFSHVLAFDRSLLDAAGYEEAVRLTKDDLQEFNESLQRMITGDTTLVDQLGAIQLATRAAIGDTFKTPAVIRMFGKRETSRLRERLNRIDCDAKLGRLTEEAADRQRAEVLSALRQLGDKLEPRELRLLERLTFSTIDATSYVRVETESTDGGRMAMAAVGDEVRTRDT</sequence>
<dbReference type="InterPro" id="IPR009428">
    <property type="entry name" value="ICAT_dom"/>
</dbReference>
<dbReference type="InterPro" id="IPR040065">
    <property type="entry name" value="LZIC"/>
</dbReference>
<dbReference type="Pfam" id="PF06384">
    <property type="entry name" value="ICAT"/>
    <property type="match status" value="1"/>
</dbReference>
<gene>
    <name evidence="4" type="primary">LOC108631510</name>
</gene>
<organism evidence="3 4">
    <name type="scientific">Ceratina calcarata</name>
    <dbReference type="NCBI Taxonomy" id="156304"/>
    <lineage>
        <taxon>Eukaryota</taxon>
        <taxon>Metazoa</taxon>
        <taxon>Ecdysozoa</taxon>
        <taxon>Arthropoda</taxon>
        <taxon>Hexapoda</taxon>
        <taxon>Insecta</taxon>
        <taxon>Pterygota</taxon>
        <taxon>Neoptera</taxon>
        <taxon>Endopterygota</taxon>
        <taxon>Hymenoptera</taxon>
        <taxon>Apocrita</taxon>
        <taxon>Aculeata</taxon>
        <taxon>Apoidea</taxon>
        <taxon>Anthophila</taxon>
        <taxon>Apidae</taxon>
        <taxon>Ceratina</taxon>
        <taxon>Zadontomerus</taxon>
    </lineage>
</organism>
<name>A0AAJ7SCL8_9HYME</name>
<dbReference type="AlphaFoldDB" id="A0AAJ7SCL8"/>
<feature type="domain" description="Beta-catenin-interacting ICAT" evidence="2">
    <location>
        <begin position="171"/>
        <end position="248"/>
    </location>
</feature>
<evidence type="ECO:0000256" key="1">
    <source>
        <dbReference type="ARBA" id="ARBA00006505"/>
    </source>
</evidence>
<evidence type="ECO:0000313" key="3">
    <source>
        <dbReference type="Proteomes" id="UP000694925"/>
    </source>
</evidence>
<dbReference type="PANTHER" id="PTHR16505:SF8">
    <property type="entry name" value="PROTEIN LZIC"/>
    <property type="match status" value="1"/>
</dbReference>